<name>A0ABQ6HL73_9MICO</name>
<evidence type="ECO:0000256" key="1">
    <source>
        <dbReference type="SAM" id="Phobius"/>
    </source>
</evidence>
<dbReference type="Proteomes" id="UP001157109">
    <property type="component" value="Unassembled WGS sequence"/>
</dbReference>
<feature type="transmembrane region" description="Helical" evidence="1">
    <location>
        <begin position="24"/>
        <end position="45"/>
    </location>
</feature>
<organism evidence="2 3">
    <name type="scientific">Arsenicicoccus piscis</name>
    <dbReference type="NCBI Taxonomy" id="673954"/>
    <lineage>
        <taxon>Bacteria</taxon>
        <taxon>Bacillati</taxon>
        <taxon>Actinomycetota</taxon>
        <taxon>Actinomycetes</taxon>
        <taxon>Micrococcales</taxon>
        <taxon>Intrasporangiaceae</taxon>
        <taxon>Arsenicicoccus</taxon>
    </lineage>
</organism>
<gene>
    <name evidence="2" type="ORF">GCM10025862_03660</name>
</gene>
<evidence type="ECO:0000313" key="3">
    <source>
        <dbReference type="Proteomes" id="UP001157109"/>
    </source>
</evidence>
<dbReference type="EMBL" id="BSUJ01000001">
    <property type="protein sequence ID" value="GMA18345.1"/>
    <property type="molecule type" value="Genomic_DNA"/>
</dbReference>
<evidence type="ECO:0000313" key="2">
    <source>
        <dbReference type="EMBL" id="GMA18345.1"/>
    </source>
</evidence>
<keyword evidence="3" id="KW-1185">Reference proteome</keyword>
<protein>
    <submittedName>
        <fullName evidence="2">Uncharacterized protein</fullName>
    </submittedName>
</protein>
<comment type="caution">
    <text evidence="2">The sequence shown here is derived from an EMBL/GenBank/DDBJ whole genome shotgun (WGS) entry which is preliminary data.</text>
</comment>
<keyword evidence="1" id="KW-0472">Membrane</keyword>
<reference evidence="3" key="1">
    <citation type="journal article" date="2019" name="Int. J. Syst. Evol. Microbiol.">
        <title>The Global Catalogue of Microorganisms (GCM) 10K type strain sequencing project: providing services to taxonomists for standard genome sequencing and annotation.</title>
        <authorList>
            <consortium name="The Broad Institute Genomics Platform"/>
            <consortium name="The Broad Institute Genome Sequencing Center for Infectious Disease"/>
            <person name="Wu L."/>
            <person name="Ma J."/>
        </authorList>
    </citation>
    <scope>NUCLEOTIDE SEQUENCE [LARGE SCALE GENOMIC DNA]</scope>
    <source>
        <strain evidence="3">NBRC 105830</strain>
    </source>
</reference>
<accession>A0ABQ6HL73</accession>
<keyword evidence="1" id="KW-0812">Transmembrane</keyword>
<proteinExistence type="predicted"/>
<keyword evidence="1" id="KW-1133">Transmembrane helix</keyword>
<sequence>MLAKVWFVAAMVYAAYEILVSRLGVPTWWEAIQVSTWLLIGYVGLRRWPRAHVVQAVFLLLAPLIFIPILQYGYTLPSEA</sequence>
<feature type="transmembrane region" description="Helical" evidence="1">
    <location>
        <begin position="57"/>
        <end position="74"/>
    </location>
</feature>